<evidence type="ECO:0000259" key="2">
    <source>
        <dbReference type="Pfam" id="PF11984"/>
    </source>
</evidence>
<comment type="caution">
    <text evidence="3">The sequence shown here is derived from an EMBL/GenBank/DDBJ whole genome shotgun (WGS) entry which is preliminary data.</text>
</comment>
<evidence type="ECO:0000256" key="1">
    <source>
        <dbReference type="SAM" id="Phobius"/>
    </source>
</evidence>
<dbReference type="RefSeq" id="WP_308949085.1">
    <property type="nucleotide sequence ID" value="NZ_JARXHW010000008.1"/>
</dbReference>
<feature type="transmembrane region" description="Helical" evidence="1">
    <location>
        <begin position="119"/>
        <end position="137"/>
    </location>
</feature>
<feature type="transmembrane region" description="Helical" evidence="1">
    <location>
        <begin position="89"/>
        <end position="107"/>
    </location>
</feature>
<feature type="transmembrane region" description="Helical" evidence="1">
    <location>
        <begin position="174"/>
        <end position="190"/>
    </location>
</feature>
<feature type="transmembrane region" description="Helical" evidence="1">
    <location>
        <begin position="36"/>
        <end position="53"/>
    </location>
</feature>
<feature type="transmembrane region" description="Helical" evidence="1">
    <location>
        <begin position="65"/>
        <end position="83"/>
    </location>
</feature>
<feature type="transmembrane region" description="Helical" evidence="1">
    <location>
        <begin position="7"/>
        <end position="24"/>
    </location>
</feature>
<dbReference type="InterPro" id="IPR014263">
    <property type="entry name" value="Methanolan_biosynth_EpsI"/>
</dbReference>
<proteinExistence type="predicted"/>
<keyword evidence="1" id="KW-0472">Membrane</keyword>
<accession>A0ABU1AVD1</accession>
<gene>
    <name evidence="3" type="ORF">QEH52_05465</name>
</gene>
<feature type="transmembrane region" description="Helical" evidence="1">
    <location>
        <begin position="143"/>
        <end position="162"/>
    </location>
</feature>
<name>A0ABU1AVD1_9BACT</name>
<organism evidence="3 4">
    <name type="scientific">Thalassobacterium maritimum</name>
    <dbReference type="NCBI Taxonomy" id="3041265"/>
    <lineage>
        <taxon>Bacteria</taxon>
        <taxon>Pseudomonadati</taxon>
        <taxon>Verrucomicrobiota</taxon>
        <taxon>Opitutia</taxon>
        <taxon>Puniceicoccales</taxon>
        <taxon>Coraliomargaritaceae</taxon>
        <taxon>Thalassobacterium</taxon>
    </lineage>
</organism>
<keyword evidence="1" id="KW-0812">Transmembrane</keyword>
<keyword evidence="4" id="KW-1185">Reference proteome</keyword>
<reference evidence="3 4" key="1">
    <citation type="submission" date="2023-04" db="EMBL/GenBank/DDBJ databases">
        <title>A novel bacteria isolated from coastal sediment.</title>
        <authorList>
            <person name="Liu X.-J."/>
            <person name="Du Z.-J."/>
        </authorList>
    </citation>
    <scope>NUCLEOTIDE SEQUENCE [LARGE SCALE GENOMIC DNA]</scope>
    <source>
        <strain evidence="3 4">SDUM461003</strain>
    </source>
</reference>
<protein>
    <recommendedName>
        <fullName evidence="2">Methanolan biosynthesis EpsI domain-containing protein</fullName>
    </recommendedName>
</protein>
<evidence type="ECO:0000313" key="3">
    <source>
        <dbReference type="EMBL" id="MDQ8206947.1"/>
    </source>
</evidence>
<dbReference type="EMBL" id="JARXHW010000008">
    <property type="protein sequence ID" value="MDQ8206947.1"/>
    <property type="molecule type" value="Genomic_DNA"/>
</dbReference>
<feature type="domain" description="Methanolan biosynthesis EpsI" evidence="2">
    <location>
        <begin position="180"/>
        <end position="318"/>
    </location>
</feature>
<evidence type="ECO:0000313" key="4">
    <source>
        <dbReference type="Proteomes" id="UP001225316"/>
    </source>
</evidence>
<sequence length="371" mass="42341">MPRYLRFTLLFIGFIPFGAKLPYMYRAWRDSPQDRFDWIFVTLFAILFPLVWIKTRKREEVATVDYTVLIVLIPSLLGYAAAMHMAINALQIICGICTAFSVFWLIYGGQNAYRVLPTFGLLFLGVTSTTYWVNYYVGDPGMMSGHIIKFAAALILLAWQTINILWEKKVQTRSLLYSGAVLLAMLYIWQSEESSSEQGAPMVLSLTPGKVGTYLGQAQEVTENDIRFFGEDSEIEKFYYIGDDQGIYILALTCGSKINSIHPASHCLRTSGWVIHSEEILTANLHEEPVYITEIVAESQNAAYLFWVWYSNPDYSTGSFVHFRKEWQRDVTWHTYQLMIPLTNKDDASGLIQARKELRALLETVATSSTQ</sequence>
<dbReference type="Proteomes" id="UP001225316">
    <property type="component" value="Unassembled WGS sequence"/>
</dbReference>
<dbReference type="Pfam" id="PF11984">
    <property type="entry name" value="DUF3485"/>
    <property type="match status" value="1"/>
</dbReference>
<keyword evidence="1" id="KW-1133">Transmembrane helix</keyword>